<sequence>MTLVHVPAQVPPCPDLTSTPTGAQDLATDLRAAAIAVKNVQGWAASIAAPAWQGDTAQAHDHAATQVAVRLDAAEAALDRAVTATDRFAARLSRLFVRRTRINADRAEVNERIAELVAEVAAATDDSRLVELRERADVLHRRASALRERIDAWKAARARVEADVVAALQGVDSVSEGQSAAADPGRPRTGELTRQLRRLRGDPVALAAWWRGLRRAEQEALTTEHPGLVGNTGGVPMADRDEANRGELARDLDLYRQRDQDGQLTGKEERVLDNARSVDEALDEHAGLTDDAGAHLTKLLAFTPGLHSGDGGVAVGFGDPDTADHVSVNVPGLTTDTSSIGGNLDKTLVLHEAAVNEGRGSVASVYWADYDAPSGNPLNPLDPRGQADFDGVALTGKAEAGGERLGDFVDGVRGSDQGPPAHLTVIGHSYGSTTLGHALADGLPVDDAVLLGSPGVPAETAGALTDADVWVGSKDHDPVSLLGSGDRGGLGALGHDPADTAFGGTRFETGDGDLRAEELLHNHTSYFTGTSLANLAHVVAAADDEVTGQPPRGAPGGGHLTLPELLVAAGSATAAEGLADAATWTWEHAKLGGRL</sequence>
<name>A0A852RD73_9ACTN</name>
<feature type="domain" description="DUF1023" evidence="2">
    <location>
        <begin position="311"/>
        <end position="480"/>
    </location>
</feature>
<dbReference type="AlphaFoldDB" id="A0A852RD73"/>
<accession>A0A852RD73</accession>
<dbReference type="Gene3D" id="1.10.287.1490">
    <property type="match status" value="1"/>
</dbReference>
<gene>
    <name evidence="3" type="ORF">BJ958_002693</name>
</gene>
<reference evidence="3 4" key="1">
    <citation type="submission" date="2020-07" db="EMBL/GenBank/DDBJ databases">
        <title>Sequencing the genomes of 1000 actinobacteria strains.</title>
        <authorList>
            <person name="Klenk H.-P."/>
        </authorList>
    </citation>
    <scope>NUCLEOTIDE SEQUENCE [LARGE SCALE GENOMIC DNA]</scope>
    <source>
        <strain evidence="3 4">DSM 19082</strain>
    </source>
</reference>
<dbReference type="InterPro" id="IPR010427">
    <property type="entry name" value="DUF1023"/>
</dbReference>
<dbReference type="SUPFAM" id="SSF53474">
    <property type="entry name" value="alpha/beta-Hydrolases"/>
    <property type="match status" value="1"/>
</dbReference>
<comment type="caution">
    <text evidence="3">The sequence shown here is derived from an EMBL/GenBank/DDBJ whole genome shotgun (WGS) entry which is preliminary data.</text>
</comment>
<dbReference type="RefSeq" id="WP_179727303.1">
    <property type="nucleotide sequence ID" value="NZ_BAABEF010000001.1"/>
</dbReference>
<evidence type="ECO:0000313" key="4">
    <source>
        <dbReference type="Proteomes" id="UP000582231"/>
    </source>
</evidence>
<dbReference type="Pfam" id="PF06259">
    <property type="entry name" value="Abhydrolase_8"/>
    <property type="match status" value="1"/>
</dbReference>
<dbReference type="EMBL" id="JACCBF010000001">
    <property type="protein sequence ID" value="NYD31147.1"/>
    <property type="molecule type" value="Genomic_DNA"/>
</dbReference>
<organism evidence="3 4">
    <name type="scientific">Nocardioides kongjuensis</name>
    <dbReference type="NCBI Taxonomy" id="349522"/>
    <lineage>
        <taxon>Bacteria</taxon>
        <taxon>Bacillati</taxon>
        <taxon>Actinomycetota</taxon>
        <taxon>Actinomycetes</taxon>
        <taxon>Propionibacteriales</taxon>
        <taxon>Nocardioidaceae</taxon>
        <taxon>Nocardioides</taxon>
    </lineage>
</organism>
<protein>
    <recommendedName>
        <fullName evidence="2">DUF1023 domain-containing protein</fullName>
    </recommendedName>
</protein>
<keyword evidence="1" id="KW-0175">Coiled coil</keyword>
<evidence type="ECO:0000259" key="2">
    <source>
        <dbReference type="Pfam" id="PF06259"/>
    </source>
</evidence>
<keyword evidence="4" id="KW-1185">Reference proteome</keyword>
<dbReference type="InterPro" id="IPR029058">
    <property type="entry name" value="AB_hydrolase_fold"/>
</dbReference>
<feature type="coiled-coil region" evidence="1">
    <location>
        <begin position="99"/>
        <end position="163"/>
    </location>
</feature>
<evidence type="ECO:0000256" key="1">
    <source>
        <dbReference type="SAM" id="Coils"/>
    </source>
</evidence>
<evidence type="ECO:0000313" key="3">
    <source>
        <dbReference type="EMBL" id="NYD31147.1"/>
    </source>
</evidence>
<dbReference type="Proteomes" id="UP000582231">
    <property type="component" value="Unassembled WGS sequence"/>
</dbReference>
<proteinExistence type="predicted"/>